<sequence>MLEEHVSSDYSSQIPKHPRKAELDIPQAQQIIFDFLLTIVKSWPVEDVLNEFKHLFIQHTETASSETLPALYTIIFANNEEEFRNTLKRCCYILVNNWEVARDYFAIQQLVDLFDDPLLEKQTLSPTLRRLRTWLLAFKQSQDFQDLALFAARINADRHVKNPDEHWTARYTSYLLVPQYINAENPIEQREAARALSQRLKDQFKFELAMYTAHSQSSVPSSNAPQNPTVLGDGVLRLIKRIVAKQGQFSYKNLAHLFLEQVKQLTYQQFKKSLLQYLLYSINRKGTAKTIKRQLTHKLEDLYPEYADEEVDRSLILRTCNRVIDSLMTEDKKNPSQLFTLILSQGNSLTLVVLLLKLILISKNSHPYLEARIADLIRYYEQFPQEQCQWVINFLEIFRVTFAIYAENVEYNLVRMAAQTVGYQSDQDEDGAAPSRRADAETVRIFSRLLYQTDALDESLLSVESSESEEELDLDEAAAWLDERLFDESFDESFDDSLLDGDIDIEEEGR</sequence>
<gene>
    <name evidence="1" type="ORF">XM38_029990</name>
</gene>
<keyword evidence="2" id="KW-1185">Reference proteome</keyword>
<evidence type="ECO:0000313" key="1">
    <source>
        <dbReference type="EMBL" id="ASC72045.1"/>
    </source>
</evidence>
<dbReference type="AlphaFoldDB" id="A0A1Z3HP32"/>
<name>A0A1Z3HP32_9CYAN</name>
<dbReference type="EMBL" id="CP021983">
    <property type="protein sequence ID" value="ASC72045.1"/>
    <property type="molecule type" value="Genomic_DNA"/>
</dbReference>
<dbReference type="KEGG" id="hhg:XM38_029990"/>
<protein>
    <submittedName>
        <fullName evidence="1">Uncharacterized protein</fullName>
    </submittedName>
</protein>
<accession>A0A1Z3HP32</accession>
<reference evidence="1 2" key="1">
    <citation type="journal article" date="2016" name="Biochim. Biophys. Acta">
        <title>Characterization of red-shifted phycobilisomes isolated from the chlorophyll f-containing cyanobacterium Halomicronema hongdechloris.</title>
        <authorList>
            <person name="Li Y."/>
            <person name="Lin Y."/>
            <person name="Garvey C.J."/>
            <person name="Birch D."/>
            <person name="Corkery R.W."/>
            <person name="Loughlin P.C."/>
            <person name="Scheer H."/>
            <person name="Willows R.D."/>
            <person name="Chen M."/>
        </authorList>
    </citation>
    <scope>NUCLEOTIDE SEQUENCE [LARGE SCALE GENOMIC DNA]</scope>
    <source>
        <strain evidence="1 2">C2206</strain>
    </source>
</reference>
<dbReference type="Proteomes" id="UP000191901">
    <property type="component" value="Chromosome"/>
</dbReference>
<evidence type="ECO:0000313" key="2">
    <source>
        <dbReference type="Proteomes" id="UP000191901"/>
    </source>
</evidence>
<proteinExistence type="predicted"/>
<organism evidence="1 2">
    <name type="scientific">Halomicronema hongdechloris C2206</name>
    <dbReference type="NCBI Taxonomy" id="1641165"/>
    <lineage>
        <taxon>Bacteria</taxon>
        <taxon>Bacillati</taxon>
        <taxon>Cyanobacteriota</taxon>
        <taxon>Cyanophyceae</taxon>
        <taxon>Nodosilineales</taxon>
        <taxon>Nodosilineaceae</taxon>
        <taxon>Halomicronema</taxon>
    </lineage>
</organism>